<feature type="compositionally biased region" description="Low complexity" evidence="1">
    <location>
        <begin position="65"/>
        <end position="105"/>
    </location>
</feature>
<protein>
    <recommendedName>
        <fullName evidence="5">Lipoprotein</fullName>
    </recommendedName>
</protein>
<sequence>MRLPLRAAALCLIPLALAACQGEKKTPEAATAQGEILPGSASDAMLPYDTLQSKPPLAPPPTETAGKPGKGSASGAVAGADEAEAGASEAAAPAAAPSIAAEPVE</sequence>
<feature type="chain" id="PRO_5045176933" description="Lipoprotein" evidence="2">
    <location>
        <begin position="19"/>
        <end position="105"/>
    </location>
</feature>
<evidence type="ECO:0000313" key="4">
    <source>
        <dbReference type="Proteomes" id="UP001361239"/>
    </source>
</evidence>
<keyword evidence="2" id="KW-0732">Signal</keyword>
<dbReference type="Proteomes" id="UP001361239">
    <property type="component" value="Unassembled WGS sequence"/>
</dbReference>
<keyword evidence="4" id="KW-1185">Reference proteome</keyword>
<evidence type="ECO:0000313" key="3">
    <source>
        <dbReference type="EMBL" id="MEJ5977697.1"/>
    </source>
</evidence>
<dbReference type="RefSeq" id="WP_339587629.1">
    <property type="nucleotide sequence ID" value="NZ_JBBHJZ010000002.1"/>
</dbReference>
<reference evidence="3 4" key="1">
    <citation type="submission" date="2024-03" db="EMBL/GenBank/DDBJ databases">
        <authorList>
            <person name="Jo J.-H."/>
        </authorList>
    </citation>
    <scope>NUCLEOTIDE SEQUENCE [LARGE SCALE GENOMIC DNA]</scope>
    <source>
        <strain evidence="3 4">PS1R-30</strain>
    </source>
</reference>
<evidence type="ECO:0008006" key="5">
    <source>
        <dbReference type="Google" id="ProtNLM"/>
    </source>
</evidence>
<evidence type="ECO:0000256" key="2">
    <source>
        <dbReference type="SAM" id="SignalP"/>
    </source>
</evidence>
<proteinExistence type="predicted"/>
<comment type="caution">
    <text evidence="3">The sequence shown here is derived from an EMBL/GenBank/DDBJ whole genome shotgun (WGS) entry which is preliminary data.</text>
</comment>
<accession>A0ABU8RXE6</accession>
<name>A0ABU8RXE6_9SPHN</name>
<gene>
    <name evidence="3" type="ORF">WG901_13700</name>
</gene>
<dbReference type="EMBL" id="JBBHJZ010000002">
    <property type="protein sequence ID" value="MEJ5977697.1"/>
    <property type="molecule type" value="Genomic_DNA"/>
</dbReference>
<evidence type="ECO:0000256" key="1">
    <source>
        <dbReference type="SAM" id="MobiDB-lite"/>
    </source>
</evidence>
<dbReference type="PROSITE" id="PS51257">
    <property type="entry name" value="PROKAR_LIPOPROTEIN"/>
    <property type="match status" value="1"/>
</dbReference>
<feature type="region of interest" description="Disordered" evidence="1">
    <location>
        <begin position="23"/>
        <end position="105"/>
    </location>
</feature>
<feature type="signal peptide" evidence="2">
    <location>
        <begin position="1"/>
        <end position="18"/>
    </location>
</feature>
<organism evidence="3 4">
    <name type="scientific">Novosphingobium anseongense</name>
    <dbReference type="NCBI Taxonomy" id="3133436"/>
    <lineage>
        <taxon>Bacteria</taxon>
        <taxon>Pseudomonadati</taxon>
        <taxon>Pseudomonadota</taxon>
        <taxon>Alphaproteobacteria</taxon>
        <taxon>Sphingomonadales</taxon>
        <taxon>Sphingomonadaceae</taxon>
        <taxon>Novosphingobium</taxon>
    </lineage>
</organism>